<comment type="caution">
    <text evidence="1">The sequence shown here is derived from an EMBL/GenBank/DDBJ whole genome shotgun (WGS) entry which is preliminary data.</text>
</comment>
<keyword evidence="2" id="KW-1185">Reference proteome</keyword>
<organism evidence="1 2">
    <name type="scientific">Arachis hypogaea</name>
    <name type="common">Peanut</name>
    <dbReference type="NCBI Taxonomy" id="3818"/>
    <lineage>
        <taxon>Eukaryota</taxon>
        <taxon>Viridiplantae</taxon>
        <taxon>Streptophyta</taxon>
        <taxon>Embryophyta</taxon>
        <taxon>Tracheophyta</taxon>
        <taxon>Spermatophyta</taxon>
        <taxon>Magnoliopsida</taxon>
        <taxon>eudicotyledons</taxon>
        <taxon>Gunneridae</taxon>
        <taxon>Pentapetalae</taxon>
        <taxon>rosids</taxon>
        <taxon>fabids</taxon>
        <taxon>Fabales</taxon>
        <taxon>Fabaceae</taxon>
        <taxon>Papilionoideae</taxon>
        <taxon>50 kb inversion clade</taxon>
        <taxon>dalbergioids sensu lato</taxon>
        <taxon>Dalbergieae</taxon>
        <taxon>Pterocarpus clade</taxon>
        <taxon>Arachis</taxon>
    </lineage>
</organism>
<evidence type="ECO:0000313" key="1">
    <source>
        <dbReference type="EMBL" id="RYQ88101.1"/>
    </source>
</evidence>
<dbReference type="AlphaFoldDB" id="A0A444XED2"/>
<protein>
    <submittedName>
        <fullName evidence="1">Uncharacterized protein</fullName>
    </submittedName>
</protein>
<evidence type="ECO:0000313" key="2">
    <source>
        <dbReference type="Proteomes" id="UP000289738"/>
    </source>
</evidence>
<dbReference type="PANTHER" id="PTHR35833">
    <property type="entry name" value="GALACTOSE-BINDING DOMAIN-LIKE, ARMADILLO-TYPE FOLD PROTEIN-RELATED"/>
    <property type="match status" value="1"/>
</dbReference>
<dbReference type="EMBL" id="SDMP01000019">
    <property type="protein sequence ID" value="RYQ88101.1"/>
    <property type="molecule type" value="Genomic_DNA"/>
</dbReference>
<dbReference type="Proteomes" id="UP000289738">
    <property type="component" value="Chromosome B09"/>
</dbReference>
<dbReference type="PANTHER" id="PTHR35833:SF1">
    <property type="entry name" value="GALACTOSE-BINDING DOMAIN-CONTAINING PROTEIN"/>
    <property type="match status" value="1"/>
</dbReference>
<accession>A0A444XED2</accession>
<sequence>MEVELEPRVKALPYKKALHVLDTDLRTHWSTATNTKEWILLELDVRTFHSFLPSLSRVFIFKSSWMLSHYLVLRFGFL</sequence>
<proteinExistence type="predicted"/>
<reference evidence="1 2" key="1">
    <citation type="submission" date="2019-01" db="EMBL/GenBank/DDBJ databases">
        <title>Sequencing of cultivated peanut Arachis hypogaea provides insights into genome evolution and oil improvement.</title>
        <authorList>
            <person name="Chen X."/>
        </authorList>
    </citation>
    <scope>NUCLEOTIDE SEQUENCE [LARGE SCALE GENOMIC DNA]</scope>
    <source>
        <strain evidence="2">cv. Fuhuasheng</strain>
        <tissue evidence="1">Leaves</tissue>
    </source>
</reference>
<name>A0A444XED2_ARAHY</name>
<gene>
    <name evidence="1" type="ORF">Ahy_B09g095505</name>
</gene>